<gene>
    <name evidence="9" type="ORF">BEK98_15695</name>
</gene>
<evidence type="ECO:0000313" key="9">
    <source>
        <dbReference type="EMBL" id="OXY95587.1"/>
    </source>
</evidence>
<keyword evidence="3" id="KW-0597">Phosphoprotein</keyword>
<name>A0A233SIW1_STRDA</name>
<evidence type="ECO:0000256" key="6">
    <source>
        <dbReference type="ARBA" id="ARBA00023012"/>
    </source>
</evidence>
<dbReference type="InterPro" id="IPR050980">
    <property type="entry name" value="2C_sensor_his_kinase"/>
</dbReference>
<dbReference type="GO" id="GO:0004673">
    <property type="term" value="F:protein histidine kinase activity"/>
    <property type="evidence" value="ECO:0007669"/>
    <property type="project" value="UniProtKB-EC"/>
</dbReference>
<dbReference type="Gene3D" id="1.10.260.40">
    <property type="entry name" value="lambda repressor-like DNA-binding domains"/>
    <property type="match status" value="1"/>
</dbReference>
<evidence type="ECO:0000256" key="2">
    <source>
        <dbReference type="ARBA" id="ARBA00012438"/>
    </source>
</evidence>
<dbReference type="PROSITE" id="PS50943">
    <property type="entry name" value="HTH_CROC1"/>
    <property type="match status" value="1"/>
</dbReference>
<evidence type="ECO:0000256" key="7">
    <source>
        <dbReference type="SAM" id="Coils"/>
    </source>
</evidence>
<keyword evidence="4" id="KW-0808">Transferase</keyword>
<dbReference type="Gene3D" id="3.30.565.10">
    <property type="entry name" value="Histidine kinase-like ATPase, C-terminal domain"/>
    <property type="match status" value="1"/>
</dbReference>
<dbReference type="InterPro" id="IPR003594">
    <property type="entry name" value="HATPase_dom"/>
</dbReference>
<evidence type="ECO:0000256" key="3">
    <source>
        <dbReference type="ARBA" id="ARBA00022553"/>
    </source>
</evidence>
<dbReference type="InterPro" id="IPR001387">
    <property type="entry name" value="Cro/C1-type_HTH"/>
</dbReference>
<feature type="domain" description="HTH cro/C1-type" evidence="8">
    <location>
        <begin position="50"/>
        <end position="86"/>
    </location>
</feature>
<dbReference type="CDD" id="cd00093">
    <property type="entry name" value="HTH_XRE"/>
    <property type="match status" value="1"/>
</dbReference>
<dbReference type="GO" id="GO:0000160">
    <property type="term" value="P:phosphorelay signal transduction system"/>
    <property type="evidence" value="ECO:0007669"/>
    <property type="project" value="UniProtKB-KW"/>
</dbReference>
<keyword evidence="10" id="KW-1185">Reference proteome</keyword>
<evidence type="ECO:0000256" key="4">
    <source>
        <dbReference type="ARBA" id="ARBA00022679"/>
    </source>
</evidence>
<dbReference type="InterPro" id="IPR036890">
    <property type="entry name" value="HATPase_C_sf"/>
</dbReference>
<keyword evidence="6" id="KW-0902">Two-component regulatory system</keyword>
<comment type="catalytic activity">
    <reaction evidence="1">
        <text>ATP + protein L-histidine = ADP + protein N-phospho-L-histidine.</text>
        <dbReference type="EC" id="2.7.13.3"/>
    </reaction>
</comment>
<keyword evidence="5" id="KW-0418">Kinase</keyword>
<dbReference type="Proteomes" id="UP000215483">
    <property type="component" value="Unassembled WGS sequence"/>
</dbReference>
<dbReference type="EMBL" id="MCGQ01000013">
    <property type="protein sequence ID" value="OXY95587.1"/>
    <property type="molecule type" value="Genomic_DNA"/>
</dbReference>
<dbReference type="GO" id="GO:0003677">
    <property type="term" value="F:DNA binding"/>
    <property type="evidence" value="ECO:0007669"/>
    <property type="project" value="InterPro"/>
</dbReference>
<organism evidence="9 10">
    <name type="scientific">Streptomyces diastatochromogenes</name>
    <dbReference type="NCBI Taxonomy" id="42236"/>
    <lineage>
        <taxon>Bacteria</taxon>
        <taxon>Bacillati</taxon>
        <taxon>Actinomycetota</taxon>
        <taxon>Actinomycetes</taxon>
        <taxon>Kitasatosporales</taxon>
        <taxon>Streptomycetaceae</taxon>
        <taxon>Streptomyces</taxon>
    </lineage>
</organism>
<dbReference type="AlphaFoldDB" id="A0A233SIW1"/>
<accession>A0A233SIW1</accession>
<dbReference type="PANTHER" id="PTHR44936:SF9">
    <property type="entry name" value="SENSOR PROTEIN CREC"/>
    <property type="match status" value="1"/>
</dbReference>
<dbReference type="PANTHER" id="PTHR44936">
    <property type="entry name" value="SENSOR PROTEIN CREC"/>
    <property type="match status" value="1"/>
</dbReference>
<dbReference type="SUPFAM" id="SSF47413">
    <property type="entry name" value="lambda repressor-like DNA-binding domains"/>
    <property type="match status" value="1"/>
</dbReference>
<dbReference type="SMART" id="SM00387">
    <property type="entry name" value="HATPase_c"/>
    <property type="match status" value="1"/>
</dbReference>
<evidence type="ECO:0000313" key="10">
    <source>
        <dbReference type="Proteomes" id="UP000215483"/>
    </source>
</evidence>
<reference evidence="9 10" key="1">
    <citation type="submission" date="2016-07" db="EMBL/GenBank/DDBJ databases">
        <title>Draft genome of Streptomyces diastatochromogenes.</title>
        <authorList>
            <person name="Podduturi R."/>
            <person name="Lukassen M.B."/>
            <person name="Clausen N."/>
            <person name="Nielsen J.L."/>
            <person name="Jorgensen N.O."/>
        </authorList>
    </citation>
    <scope>NUCLEOTIDE SEQUENCE [LARGE SCALE GENOMIC DNA]</scope>
    <source>
        <strain evidence="9 10">DSM 40608</strain>
    </source>
</reference>
<dbReference type="SUPFAM" id="SSF55874">
    <property type="entry name" value="ATPase domain of HSP90 chaperone/DNA topoisomerase II/histidine kinase"/>
    <property type="match status" value="1"/>
</dbReference>
<dbReference type="InterPro" id="IPR010982">
    <property type="entry name" value="Lambda_DNA-bd_dom_sf"/>
</dbReference>
<evidence type="ECO:0000259" key="8">
    <source>
        <dbReference type="PROSITE" id="PS50943"/>
    </source>
</evidence>
<sequence length="612" mass="67887">MGDDDREEAAFDDAAFGDTAFGDTAFGDAEGFKPLSGELRPEVRDLAEALRRLLKGSGKSQRQFAVYHHIGVSTVSRYLSGERIPDKHFLDGLMKSACKAHGTEVSAALQGRMYRLHRDALLADDPARYREQMASDRLEDAVLRAEEAQLEIRELRRAAEGQKQQLWALESQLRQLEAAEHHERGLLRADLERHRMRKEELEEACARLRDKVARLEKALEDAERERDVARTRCRELEAELAVAQEAAERAELERRAREERLRLAKAAEVAEHRLADLERVHQEAEQVRLAAAREAAAQLEEAQTKADELLQEAARRAAKVRPQALRRSAARRQLTEAAQLAVEEALLRSKVNAMFINLSHRSHGLIEGQLSLLAELESREADPDRLESLFKLDHLATRMRRNCENLLVLAGEEPGRSWTQPVALVDVLRAAASEVEQYERIELAAVPTAAIAGRVVTDLVHLLAELLENATSFSSPQTRVKVTGHALPDGRAMIEIHDSGLGLTAEDLAEINERLASPPSMDVSVAHRMGLFVVGWLSQRHGIRIQLRPSGTGGTTALVMLPVDASENGSESVADQFDAGYLDHGGGQMPTAPAHLFTICDSGHLAIERPHP</sequence>
<dbReference type="EC" id="2.7.13.3" evidence="2"/>
<keyword evidence="7" id="KW-0175">Coiled coil</keyword>
<protein>
    <recommendedName>
        <fullName evidence="2">histidine kinase</fullName>
        <ecNumber evidence="2">2.7.13.3</ecNumber>
    </recommendedName>
</protein>
<dbReference type="Pfam" id="PF02518">
    <property type="entry name" value="HATPase_c"/>
    <property type="match status" value="1"/>
</dbReference>
<proteinExistence type="predicted"/>
<comment type="caution">
    <text evidence="9">The sequence shown here is derived from an EMBL/GenBank/DDBJ whole genome shotgun (WGS) entry which is preliminary data.</text>
</comment>
<evidence type="ECO:0000256" key="5">
    <source>
        <dbReference type="ARBA" id="ARBA00022777"/>
    </source>
</evidence>
<evidence type="ECO:0000256" key="1">
    <source>
        <dbReference type="ARBA" id="ARBA00000085"/>
    </source>
</evidence>
<feature type="coiled-coil region" evidence="7">
    <location>
        <begin position="138"/>
        <end position="319"/>
    </location>
</feature>